<comment type="caution">
    <text evidence="3">The sequence shown here is derived from an EMBL/GenBank/DDBJ whole genome shotgun (WGS) entry which is preliminary data.</text>
</comment>
<dbReference type="Gene3D" id="3.30.70.270">
    <property type="match status" value="1"/>
</dbReference>
<gene>
    <name evidence="3" type="ORF">H4Q32_026748</name>
</gene>
<dbReference type="PANTHER" id="PTHR37984">
    <property type="entry name" value="PROTEIN CBG26694"/>
    <property type="match status" value="1"/>
</dbReference>
<proteinExistence type="predicted"/>
<dbReference type="PROSITE" id="PS50994">
    <property type="entry name" value="INTEGRASE"/>
    <property type="match status" value="1"/>
</dbReference>
<accession>A0ABQ8L0K3</accession>
<dbReference type="InterPro" id="IPR036397">
    <property type="entry name" value="RNaseH_sf"/>
</dbReference>
<dbReference type="InterPro" id="IPR041588">
    <property type="entry name" value="Integrase_H2C2"/>
</dbReference>
<dbReference type="InterPro" id="IPR012337">
    <property type="entry name" value="RNaseH-like_sf"/>
</dbReference>
<protein>
    <recommendedName>
        <fullName evidence="1">Gypsy retrotransposon integrase-like protein 1</fullName>
    </recommendedName>
</protein>
<dbReference type="InterPro" id="IPR050951">
    <property type="entry name" value="Retrovirus_Pol_polyprotein"/>
</dbReference>
<dbReference type="InterPro" id="IPR043128">
    <property type="entry name" value="Rev_trsase/Diguanyl_cyclase"/>
</dbReference>
<reference evidence="3 4" key="1">
    <citation type="submission" date="2022-01" db="EMBL/GenBank/DDBJ databases">
        <title>A high-quality chromosome-level genome assembly of rohu carp, Labeo rohita.</title>
        <authorList>
            <person name="Arick M.A. II"/>
            <person name="Hsu C.-Y."/>
            <person name="Magbanua Z."/>
            <person name="Pechanova O."/>
            <person name="Grover C."/>
            <person name="Miller E."/>
            <person name="Thrash A."/>
            <person name="Ezzel L."/>
            <person name="Alam S."/>
            <person name="Benzie J."/>
            <person name="Hamilton M."/>
            <person name="Karsi A."/>
            <person name="Lawrence M.L."/>
            <person name="Peterson D.G."/>
        </authorList>
    </citation>
    <scope>NUCLEOTIDE SEQUENCE [LARGE SCALE GENOMIC DNA]</scope>
    <source>
        <strain evidence="4">BAU-BD-2019</strain>
        <tissue evidence="3">Blood</tissue>
    </source>
</reference>
<name>A0ABQ8L0K3_LABRO</name>
<dbReference type="Proteomes" id="UP000830375">
    <property type="component" value="Unassembled WGS sequence"/>
</dbReference>
<dbReference type="Gene3D" id="3.30.420.10">
    <property type="entry name" value="Ribonuclease H-like superfamily/Ribonuclease H"/>
    <property type="match status" value="1"/>
</dbReference>
<dbReference type="InterPro" id="IPR041577">
    <property type="entry name" value="RT_RNaseH_2"/>
</dbReference>
<sequence>MDLVAGLNIHIAGNELIAPPSPTVVQQVTAATTEGIVRNAVSKELCHLQAEGIIERVDVKCKFSCTSLTYLGHTITAQGLLPNDDHIQAILQAPAPTDAAKLRSFLGLTSWYSRFVPNYASEVEPMRACLRNMSVFSWTDSAQKSFEKLKELIVNSSALAIFDPALHTLVTCDASDYGLGAVLTQIHADSSECTVAFASRSLSIAERKYSIVEKEALACALTTLLATKGMCRTGMRIARWSARLLCFNYEVSYKPGSENVTADCLSRLPLPTSVDTDSAIEPDMVAFLSAEPRAFSLEEFSKECAACPELSALRQQLLTGWPKNKKTLSPELAPYFHIRDELAAQDSLVFRGSYSLVAPVSLRGALIKLAHQGHQGIVRTKQRLRDLYWWPGMDHSTQSAITSCQLCQAHDKSAKTHTPPLLPVPLPAAPWLKVGLDIVGPFELGTWDCRYALTLVDYYSKWPEIAFTSNVTADTVTDFLATTFSRFGNPVEIVTDNGMQFTSLTFAEFLTSRNIKHVRTSL</sequence>
<dbReference type="SUPFAM" id="SSF56672">
    <property type="entry name" value="DNA/RNA polymerases"/>
    <property type="match status" value="1"/>
</dbReference>
<dbReference type="SUPFAM" id="SSF53098">
    <property type="entry name" value="Ribonuclease H-like"/>
    <property type="match status" value="1"/>
</dbReference>
<organism evidence="3 4">
    <name type="scientific">Labeo rohita</name>
    <name type="common">Indian major carp</name>
    <name type="synonym">Cyprinus rohita</name>
    <dbReference type="NCBI Taxonomy" id="84645"/>
    <lineage>
        <taxon>Eukaryota</taxon>
        <taxon>Metazoa</taxon>
        <taxon>Chordata</taxon>
        <taxon>Craniata</taxon>
        <taxon>Vertebrata</taxon>
        <taxon>Euteleostomi</taxon>
        <taxon>Actinopterygii</taxon>
        <taxon>Neopterygii</taxon>
        <taxon>Teleostei</taxon>
        <taxon>Ostariophysi</taxon>
        <taxon>Cypriniformes</taxon>
        <taxon>Cyprinidae</taxon>
        <taxon>Labeoninae</taxon>
        <taxon>Labeonini</taxon>
        <taxon>Labeo</taxon>
    </lineage>
</organism>
<dbReference type="PANTHER" id="PTHR37984:SF15">
    <property type="entry name" value="INTEGRASE CATALYTIC DOMAIN-CONTAINING PROTEIN"/>
    <property type="match status" value="1"/>
</dbReference>
<dbReference type="Gene3D" id="1.10.340.70">
    <property type="match status" value="1"/>
</dbReference>
<dbReference type="CDD" id="cd09274">
    <property type="entry name" value="RNase_HI_RT_Ty3"/>
    <property type="match status" value="1"/>
</dbReference>
<feature type="domain" description="Integrase catalytic" evidence="2">
    <location>
        <begin position="426"/>
        <end position="522"/>
    </location>
</feature>
<evidence type="ECO:0000259" key="2">
    <source>
        <dbReference type="PROSITE" id="PS50994"/>
    </source>
</evidence>
<dbReference type="InterPro" id="IPR001584">
    <property type="entry name" value="Integrase_cat-core"/>
</dbReference>
<evidence type="ECO:0000313" key="3">
    <source>
        <dbReference type="EMBL" id="KAI2644253.1"/>
    </source>
</evidence>
<dbReference type="InterPro" id="IPR043502">
    <property type="entry name" value="DNA/RNA_pol_sf"/>
</dbReference>
<evidence type="ECO:0000313" key="4">
    <source>
        <dbReference type="Proteomes" id="UP000830375"/>
    </source>
</evidence>
<evidence type="ECO:0000256" key="1">
    <source>
        <dbReference type="ARBA" id="ARBA00039658"/>
    </source>
</evidence>
<keyword evidence="4" id="KW-1185">Reference proteome</keyword>
<dbReference type="EMBL" id="JACTAM010002584">
    <property type="protein sequence ID" value="KAI2644253.1"/>
    <property type="molecule type" value="Genomic_DNA"/>
</dbReference>
<dbReference type="Pfam" id="PF17921">
    <property type="entry name" value="Integrase_H2C2"/>
    <property type="match status" value="1"/>
</dbReference>
<dbReference type="Pfam" id="PF00665">
    <property type="entry name" value="rve"/>
    <property type="match status" value="1"/>
</dbReference>
<dbReference type="Pfam" id="PF17919">
    <property type="entry name" value="RT_RNaseH_2"/>
    <property type="match status" value="1"/>
</dbReference>